<keyword evidence="8" id="KW-1185">Reference proteome</keyword>
<comment type="subcellular location">
    <subcellularLocation>
        <location evidence="1">Nucleus</location>
        <location evidence="1">Nucleolus</location>
    </subcellularLocation>
</comment>
<dbReference type="GO" id="GO:0005737">
    <property type="term" value="C:cytoplasm"/>
    <property type="evidence" value="ECO:0007669"/>
    <property type="project" value="TreeGrafter"/>
</dbReference>
<evidence type="ECO:0000256" key="6">
    <source>
        <dbReference type="SAM" id="MobiDB-lite"/>
    </source>
</evidence>
<evidence type="ECO:0000256" key="4">
    <source>
        <dbReference type="ARBA" id="ARBA00023242"/>
    </source>
</evidence>
<evidence type="ECO:0000313" key="7">
    <source>
        <dbReference type="EMBL" id="KAI3435957.1"/>
    </source>
</evidence>
<feature type="region of interest" description="Disordered" evidence="6">
    <location>
        <begin position="430"/>
        <end position="464"/>
    </location>
</feature>
<organism evidence="7 8">
    <name type="scientific">Chlorella vulgaris</name>
    <name type="common">Green alga</name>
    <dbReference type="NCBI Taxonomy" id="3077"/>
    <lineage>
        <taxon>Eukaryota</taxon>
        <taxon>Viridiplantae</taxon>
        <taxon>Chlorophyta</taxon>
        <taxon>core chlorophytes</taxon>
        <taxon>Trebouxiophyceae</taxon>
        <taxon>Chlorellales</taxon>
        <taxon>Chlorellaceae</taxon>
        <taxon>Chlorella clade</taxon>
        <taxon>Chlorella</taxon>
    </lineage>
</organism>
<dbReference type="PANTHER" id="PTHR12821:SF0">
    <property type="entry name" value="BYSTIN"/>
    <property type="match status" value="1"/>
</dbReference>
<comment type="caution">
    <text evidence="7">The sequence shown here is derived from an EMBL/GenBank/DDBJ whole genome shotgun (WGS) entry which is preliminary data.</text>
</comment>
<keyword evidence="3" id="KW-0690">Ribosome biogenesis</keyword>
<dbReference type="FunFam" id="1.25.40.480:FF:000001">
    <property type="entry name" value="Bystin (51.6 kD)-like"/>
    <property type="match status" value="1"/>
</dbReference>
<feature type="region of interest" description="Disordered" evidence="6">
    <location>
        <begin position="97"/>
        <end position="117"/>
    </location>
</feature>
<evidence type="ECO:0000313" key="8">
    <source>
        <dbReference type="Proteomes" id="UP001055712"/>
    </source>
</evidence>
<dbReference type="AlphaFoldDB" id="A0A9D4TVR0"/>
<dbReference type="GO" id="GO:0006364">
    <property type="term" value="P:rRNA processing"/>
    <property type="evidence" value="ECO:0007669"/>
    <property type="project" value="TreeGrafter"/>
</dbReference>
<dbReference type="Pfam" id="PF05291">
    <property type="entry name" value="Bystin"/>
    <property type="match status" value="1"/>
</dbReference>
<name>A0A9D4TVR0_CHLVU</name>
<dbReference type="InterPro" id="IPR007955">
    <property type="entry name" value="Bystin"/>
</dbReference>
<dbReference type="Gene3D" id="1.25.40.480">
    <property type="match status" value="1"/>
</dbReference>
<evidence type="ECO:0000256" key="1">
    <source>
        <dbReference type="ARBA" id="ARBA00004604"/>
    </source>
</evidence>
<evidence type="ECO:0000256" key="5">
    <source>
        <dbReference type="ARBA" id="ARBA00074032"/>
    </source>
</evidence>
<dbReference type="GO" id="GO:0005730">
    <property type="term" value="C:nucleolus"/>
    <property type="evidence" value="ECO:0007669"/>
    <property type="project" value="UniProtKB-SubCell"/>
</dbReference>
<sequence>MGRKKRDYVERHKQSLGEVIENPETYGVRTQPRPSKRRKEGEEEDEAAAEEFVPAALSSRILREARSQQDEVDADDAPPAAAALQLKANRGLVEAAAKGLQESDSEDELSDGGGSVYEFDDEIEVSPEDEAALAAFLAPGADSYHQRTLADMVMDRIREKQAEEGVSEIPRDGQEFVPAELDPKVVEVYQGVGKVLSRYTAGKVPKAFKVIPNLQNWEEILYLTDPENWTPHAVYQATRMFVSNLNQKMSQRFLVLVLLPHVRSDIRRNRRLHFALFQSLKKATYKAAAFYKGILLPLCSSGTCNLREAVILTSVIKRTSIPVLHSAAAMLRIAEMPYSGTNSFFLRVLLDKKYALPYRVVDALVDHFMRFKTEERQLPVVWQQTLLCFVQRYKTEIRREDKEALRDLVKRQHHYALTPEILRELDSSLSRGEQTGGDGGLQPVSKVAAPAAAGGAGENPRDLAPMIIMDD</sequence>
<reference evidence="7" key="2">
    <citation type="submission" date="2020-11" db="EMBL/GenBank/DDBJ databases">
        <authorList>
            <person name="Cecchin M."/>
            <person name="Marcolungo L."/>
            <person name="Rossato M."/>
            <person name="Girolomoni L."/>
            <person name="Cosentino E."/>
            <person name="Cuine S."/>
            <person name="Li-Beisson Y."/>
            <person name="Delledonne M."/>
            <person name="Ballottari M."/>
        </authorList>
    </citation>
    <scope>NUCLEOTIDE SEQUENCE</scope>
    <source>
        <strain evidence="7">211/11P</strain>
        <tissue evidence="7">Whole cell</tissue>
    </source>
</reference>
<reference evidence="7" key="1">
    <citation type="journal article" date="2019" name="Plant J.">
        <title>Chlorella vulgaris genome assembly and annotation reveals the molecular basis for metabolic acclimation to high light conditions.</title>
        <authorList>
            <person name="Cecchin M."/>
            <person name="Marcolungo L."/>
            <person name="Rossato M."/>
            <person name="Girolomoni L."/>
            <person name="Cosentino E."/>
            <person name="Cuine S."/>
            <person name="Li-Beisson Y."/>
            <person name="Delledonne M."/>
            <person name="Ballottari M."/>
        </authorList>
    </citation>
    <scope>NUCLEOTIDE SEQUENCE</scope>
    <source>
        <strain evidence="7">211/11P</strain>
    </source>
</reference>
<keyword evidence="4" id="KW-0539">Nucleus</keyword>
<dbReference type="OrthoDB" id="2192561at2759"/>
<dbReference type="Proteomes" id="UP001055712">
    <property type="component" value="Unassembled WGS sequence"/>
</dbReference>
<comment type="similarity">
    <text evidence="2">Belongs to the bystin family.</text>
</comment>
<evidence type="ECO:0000256" key="2">
    <source>
        <dbReference type="ARBA" id="ARBA00007114"/>
    </source>
</evidence>
<feature type="region of interest" description="Disordered" evidence="6">
    <location>
        <begin position="1"/>
        <end position="85"/>
    </location>
</feature>
<protein>
    <recommendedName>
        <fullName evidence="5">Bystin</fullName>
    </recommendedName>
</protein>
<evidence type="ECO:0000256" key="3">
    <source>
        <dbReference type="ARBA" id="ARBA00022517"/>
    </source>
</evidence>
<dbReference type="PANTHER" id="PTHR12821">
    <property type="entry name" value="BYSTIN"/>
    <property type="match status" value="1"/>
</dbReference>
<accession>A0A9D4TVR0</accession>
<proteinExistence type="inferred from homology"/>
<dbReference type="EMBL" id="SIDB01000002">
    <property type="protein sequence ID" value="KAI3435957.1"/>
    <property type="molecule type" value="Genomic_DNA"/>
</dbReference>
<dbReference type="GO" id="GO:0030688">
    <property type="term" value="C:preribosome, small subunit precursor"/>
    <property type="evidence" value="ECO:0007669"/>
    <property type="project" value="TreeGrafter"/>
</dbReference>
<gene>
    <name evidence="7" type="ORF">D9Q98_002015</name>
</gene>
<dbReference type="GO" id="GO:0030515">
    <property type="term" value="F:snoRNA binding"/>
    <property type="evidence" value="ECO:0007669"/>
    <property type="project" value="TreeGrafter"/>
</dbReference>